<keyword evidence="3" id="KW-0134">Cell wall</keyword>
<keyword evidence="4" id="KW-0964">Secreted</keyword>
<sequence>MATSETNPKSGSVNPNVQHSGGTVYGTLMWHLLMVPLDLVLARGCTRFGENPDWQTVAAVDAWKHSDFLCKNYILNGLDNALYNVYSPIVNEKALWESLERKYITEDAGLKKFIVGKFLDFKMVDSKTVISQVQEFQLILHDIHAEWMIEEDNHQSEKKAGNYHQEAKANVVEQGAEIGYVIVCLYVDDMLIIGSNNEFIKATKKILTSKFEMKDMGVADDKFFGFLLVLSLAATIFDLNEAKTRQSTFNVVDFGARGDGQTNDTKAFAETWINTCNARTEGATMLIPRKRFLVYPMAFAGPCRPKNIGILISGTILAPDSPQAWKGRNQGRWLIFQGVNGLNISGSGMIDGRAKNWWNILCANHPQLKAFPIAPFRGKNFTHTYRIYLQMVSFLKCNRIQMSNISLSNSPHIHEMGCNGVSFNSLTINTPGSSPNTDGIHIQSSHGVTVKGTNIGCGDDCVSIGDHTSNVYISDTSCGPGHGVSIGSLGKSGNEVKVENITVTRVQLKNTTNGVRIKTWQVENPLIIDQHYCNVRNKCKPTRTGVQVSNVQYYGTFGTSKTKFAINFNCSEVVPCTGISLENIQLASSVRGEQVSSSCNHAHGSARGVLHPKSCLLP</sequence>
<dbReference type="Pfam" id="PF14223">
    <property type="entry name" value="Retrotran_gag_2"/>
    <property type="match status" value="1"/>
</dbReference>
<dbReference type="AlphaFoldDB" id="A0AA89ATV8"/>
<proteinExistence type="inferred from homology"/>
<dbReference type="Pfam" id="PF07727">
    <property type="entry name" value="RVT_2"/>
    <property type="match status" value="1"/>
</dbReference>
<dbReference type="InterPro" id="IPR000743">
    <property type="entry name" value="Glyco_hydro_28"/>
</dbReference>
<dbReference type="GO" id="GO:0071555">
    <property type="term" value="P:cell wall organization"/>
    <property type="evidence" value="ECO:0007669"/>
    <property type="project" value="UniProtKB-KW"/>
</dbReference>
<evidence type="ECO:0000256" key="2">
    <source>
        <dbReference type="ARBA" id="ARBA00008834"/>
    </source>
</evidence>
<dbReference type="GO" id="GO:0005975">
    <property type="term" value="P:carbohydrate metabolic process"/>
    <property type="evidence" value="ECO:0007669"/>
    <property type="project" value="InterPro"/>
</dbReference>
<dbReference type="InterPro" id="IPR006626">
    <property type="entry name" value="PbH1"/>
</dbReference>
<protein>
    <recommendedName>
        <fullName evidence="10">Reverse transcriptase Ty1/copia-type domain-containing protein</fullName>
    </recommendedName>
</protein>
<evidence type="ECO:0000259" key="10">
    <source>
        <dbReference type="Pfam" id="PF07727"/>
    </source>
</evidence>
<evidence type="ECO:0000256" key="1">
    <source>
        <dbReference type="ARBA" id="ARBA00004191"/>
    </source>
</evidence>
<dbReference type="Gene3D" id="2.160.20.10">
    <property type="entry name" value="Single-stranded right-handed beta-helix, Pectin lyase-like"/>
    <property type="match status" value="1"/>
</dbReference>
<reference evidence="11" key="1">
    <citation type="submission" date="2022-12" db="EMBL/GenBank/DDBJ databases">
        <title>Draft genome assemblies for two species of Escallonia (Escalloniales).</title>
        <authorList>
            <person name="Chanderbali A."/>
            <person name="Dervinis C."/>
            <person name="Anghel I."/>
            <person name="Soltis D."/>
            <person name="Soltis P."/>
            <person name="Zapata F."/>
        </authorList>
    </citation>
    <scope>NUCLEOTIDE SEQUENCE</scope>
    <source>
        <strain evidence="11">UCBG64.0493</strain>
        <tissue evidence="11">Leaf</tissue>
    </source>
</reference>
<evidence type="ECO:0000256" key="5">
    <source>
        <dbReference type="ARBA" id="ARBA00022801"/>
    </source>
</evidence>
<evidence type="ECO:0000313" key="12">
    <source>
        <dbReference type="Proteomes" id="UP001188597"/>
    </source>
</evidence>
<dbReference type="GO" id="GO:0004650">
    <property type="term" value="F:polygalacturonase activity"/>
    <property type="evidence" value="ECO:0007669"/>
    <property type="project" value="InterPro"/>
</dbReference>
<accession>A0AA89ATV8</accession>
<feature type="active site" evidence="8">
    <location>
        <position position="482"/>
    </location>
</feature>
<name>A0AA89ATV8_9ASTE</name>
<keyword evidence="12" id="KW-1185">Reference proteome</keyword>
<dbReference type="PROSITE" id="PS00502">
    <property type="entry name" value="POLYGALACTURONASE"/>
    <property type="match status" value="1"/>
</dbReference>
<dbReference type="PANTHER" id="PTHR31375">
    <property type="match status" value="1"/>
</dbReference>
<evidence type="ECO:0000313" key="11">
    <source>
        <dbReference type="EMBL" id="KAK3016694.1"/>
    </source>
</evidence>
<evidence type="ECO:0000256" key="9">
    <source>
        <dbReference type="RuleBase" id="RU361169"/>
    </source>
</evidence>
<keyword evidence="7" id="KW-0961">Cell wall biogenesis/degradation</keyword>
<dbReference type="Pfam" id="PF00295">
    <property type="entry name" value="Glyco_hydro_28"/>
    <property type="match status" value="1"/>
</dbReference>
<organism evidence="11 12">
    <name type="scientific">Escallonia herrerae</name>
    <dbReference type="NCBI Taxonomy" id="1293975"/>
    <lineage>
        <taxon>Eukaryota</taxon>
        <taxon>Viridiplantae</taxon>
        <taxon>Streptophyta</taxon>
        <taxon>Embryophyta</taxon>
        <taxon>Tracheophyta</taxon>
        <taxon>Spermatophyta</taxon>
        <taxon>Magnoliopsida</taxon>
        <taxon>eudicotyledons</taxon>
        <taxon>Gunneridae</taxon>
        <taxon>Pentapetalae</taxon>
        <taxon>asterids</taxon>
        <taxon>campanulids</taxon>
        <taxon>Escalloniales</taxon>
        <taxon>Escalloniaceae</taxon>
        <taxon>Escallonia</taxon>
    </lineage>
</organism>
<evidence type="ECO:0000256" key="3">
    <source>
        <dbReference type="ARBA" id="ARBA00022512"/>
    </source>
</evidence>
<evidence type="ECO:0000256" key="7">
    <source>
        <dbReference type="ARBA" id="ARBA00023316"/>
    </source>
</evidence>
<evidence type="ECO:0000256" key="6">
    <source>
        <dbReference type="ARBA" id="ARBA00023295"/>
    </source>
</evidence>
<dbReference type="InterPro" id="IPR011050">
    <property type="entry name" value="Pectin_lyase_fold/virulence"/>
</dbReference>
<gene>
    <name evidence="11" type="ORF">RJ639_007099</name>
</gene>
<dbReference type="SUPFAM" id="SSF51126">
    <property type="entry name" value="Pectin lyase-like"/>
    <property type="match status" value="1"/>
</dbReference>
<comment type="caution">
    <text evidence="11">The sequence shown here is derived from an EMBL/GenBank/DDBJ whole genome shotgun (WGS) entry which is preliminary data.</text>
</comment>
<keyword evidence="5 9" id="KW-0378">Hydrolase</keyword>
<feature type="domain" description="Reverse transcriptase Ty1/copia-type" evidence="10">
    <location>
        <begin position="174"/>
        <end position="226"/>
    </location>
</feature>
<dbReference type="InterPro" id="IPR012334">
    <property type="entry name" value="Pectin_lyas_fold"/>
</dbReference>
<comment type="subcellular location">
    <subcellularLocation>
        <location evidence="1">Secreted</location>
        <location evidence="1">Cell wall</location>
    </subcellularLocation>
</comment>
<comment type="similarity">
    <text evidence="2 9">Belongs to the glycosyl hydrolase 28 family.</text>
</comment>
<dbReference type="InterPro" id="IPR013103">
    <property type="entry name" value="RVT_2"/>
</dbReference>
<dbReference type="EMBL" id="JAVXUP010001052">
    <property type="protein sequence ID" value="KAK3016694.1"/>
    <property type="molecule type" value="Genomic_DNA"/>
</dbReference>
<dbReference type="SMART" id="SM00710">
    <property type="entry name" value="PbH1"/>
    <property type="match status" value="4"/>
</dbReference>
<evidence type="ECO:0000256" key="8">
    <source>
        <dbReference type="PROSITE-ProRule" id="PRU10052"/>
    </source>
</evidence>
<dbReference type="Proteomes" id="UP001188597">
    <property type="component" value="Unassembled WGS sequence"/>
</dbReference>
<evidence type="ECO:0000256" key="4">
    <source>
        <dbReference type="ARBA" id="ARBA00022525"/>
    </source>
</evidence>
<keyword evidence="6 9" id="KW-0326">Glycosidase</keyword>